<reference evidence="1 2" key="1">
    <citation type="journal article" date="2021" name="Elife">
        <title>Chloroplast acquisition without the gene transfer in kleptoplastic sea slugs, Plakobranchus ocellatus.</title>
        <authorList>
            <person name="Maeda T."/>
            <person name="Takahashi S."/>
            <person name="Yoshida T."/>
            <person name="Shimamura S."/>
            <person name="Takaki Y."/>
            <person name="Nagai Y."/>
            <person name="Toyoda A."/>
            <person name="Suzuki Y."/>
            <person name="Arimoto A."/>
            <person name="Ishii H."/>
            <person name="Satoh N."/>
            <person name="Nishiyama T."/>
            <person name="Hasebe M."/>
            <person name="Maruyama T."/>
            <person name="Minagawa J."/>
            <person name="Obokata J."/>
            <person name="Shigenobu S."/>
        </authorList>
    </citation>
    <scope>NUCLEOTIDE SEQUENCE [LARGE SCALE GENOMIC DNA]</scope>
</reference>
<comment type="caution">
    <text evidence="1">The sequence shown here is derived from an EMBL/GenBank/DDBJ whole genome shotgun (WGS) entry which is preliminary data.</text>
</comment>
<evidence type="ECO:0000313" key="2">
    <source>
        <dbReference type="Proteomes" id="UP000762676"/>
    </source>
</evidence>
<protein>
    <submittedName>
        <fullName evidence="1">Uncharacterized protein</fullName>
    </submittedName>
</protein>
<keyword evidence="2" id="KW-1185">Reference proteome</keyword>
<organism evidence="1 2">
    <name type="scientific">Elysia marginata</name>
    <dbReference type="NCBI Taxonomy" id="1093978"/>
    <lineage>
        <taxon>Eukaryota</taxon>
        <taxon>Metazoa</taxon>
        <taxon>Spiralia</taxon>
        <taxon>Lophotrochozoa</taxon>
        <taxon>Mollusca</taxon>
        <taxon>Gastropoda</taxon>
        <taxon>Heterobranchia</taxon>
        <taxon>Euthyneura</taxon>
        <taxon>Panpulmonata</taxon>
        <taxon>Sacoglossa</taxon>
        <taxon>Placobranchoidea</taxon>
        <taxon>Plakobranchidae</taxon>
        <taxon>Elysia</taxon>
    </lineage>
</organism>
<evidence type="ECO:0000313" key="1">
    <source>
        <dbReference type="EMBL" id="GFR69414.1"/>
    </source>
</evidence>
<dbReference type="EMBL" id="BMAT01011266">
    <property type="protein sequence ID" value="GFR69414.1"/>
    <property type="molecule type" value="Genomic_DNA"/>
</dbReference>
<name>A0AAV4F8W6_9GAST</name>
<dbReference type="AlphaFoldDB" id="A0AAV4F8W6"/>
<gene>
    <name evidence="1" type="ORF">ElyMa_005630900</name>
</gene>
<dbReference type="Proteomes" id="UP000762676">
    <property type="component" value="Unassembled WGS sequence"/>
</dbReference>
<proteinExistence type="predicted"/>
<sequence>MVNAKEVNARVRSTGGLVIMRCFEVSHDPTNLPSILRGSVHPLQDVALRTVLPSFSLSGISYPGGSFSLCDIISPSLYLSSA</sequence>
<accession>A0AAV4F8W6</accession>